<dbReference type="AlphaFoldDB" id="A0AAV5BWM0"/>
<evidence type="ECO:0000313" key="2">
    <source>
        <dbReference type="EMBL" id="GJM90763.1"/>
    </source>
</evidence>
<gene>
    <name evidence="2" type="primary">ga07073</name>
    <name evidence="2" type="ORF">PR202_ga07073</name>
</gene>
<feature type="compositionally biased region" description="Basic and acidic residues" evidence="1">
    <location>
        <begin position="369"/>
        <end position="382"/>
    </location>
</feature>
<feature type="compositionally biased region" description="Basic and acidic residues" evidence="1">
    <location>
        <begin position="47"/>
        <end position="66"/>
    </location>
</feature>
<protein>
    <submittedName>
        <fullName evidence="2">Uncharacterized protein</fullName>
    </submittedName>
</protein>
<dbReference type="Proteomes" id="UP001054889">
    <property type="component" value="Unassembled WGS sequence"/>
</dbReference>
<feature type="compositionally biased region" description="Basic and acidic residues" evidence="1">
    <location>
        <begin position="397"/>
        <end position="414"/>
    </location>
</feature>
<proteinExistence type="predicted"/>
<feature type="region of interest" description="Disordered" evidence="1">
    <location>
        <begin position="369"/>
        <end position="422"/>
    </location>
</feature>
<feature type="compositionally biased region" description="Basic and acidic residues" evidence="1">
    <location>
        <begin position="162"/>
        <end position="185"/>
    </location>
</feature>
<feature type="region of interest" description="Disordered" evidence="1">
    <location>
        <begin position="444"/>
        <end position="486"/>
    </location>
</feature>
<evidence type="ECO:0000256" key="1">
    <source>
        <dbReference type="SAM" id="MobiDB-lite"/>
    </source>
</evidence>
<sequence length="541" mass="55822">MASQQQARKPSAKGHEEERGQQGQAMNLEEIGKYRAEAQQRSADAIRAAEERFNRANQQRQHEGQGRAHGTVVALQEGTKPHPPAKQQHEEGEGHVGQESEAKQWLAETASDARERCNRAMGVGANPTAGQGDKGRHQSYATAASRGKEEGGQGQLLTRQAEMGHGREAQHKALRDAEAAVEKHDKKGKQQQQPQSGKDTAEHVTAKGAEAKDAGVRGAKATAEKAQETTQQATGTAIDYTKQAASKTKDATASTAGTTAEYAKQAAAKTKDVTASAAGTTAEYAKAAAVKAKDATASTGGTAAEYAKAAAEKAKEAAVATARTTAGYTQTAAVKAKDAAVATGAQVAQKATEVTAVAAERVAGFAREKAQQGKEAAARAEEPGDDVAAKTAAQKDSTADEARDVAGRYRRDDTAGGAAVGNKVKDAVAQKASDTVWRVKDTAKDAAGGVAQRTRDTASQVGRKAGEATQRAKGGHGEEEGGGGTTIVGDVLEAVGATVVGLAQHTKGIVAGEEEVVPGDVVETAKEKVAGAKEETKRKTA</sequence>
<feature type="compositionally biased region" description="Basic and acidic residues" evidence="1">
    <location>
        <begin position="87"/>
        <end position="102"/>
    </location>
</feature>
<feature type="region of interest" description="Disordered" evidence="1">
    <location>
        <begin position="1"/>
        <end position="257"/>
    </location>
</feature>
<feature type="compositionally biased region" description="Low complexity" evidence="1">
    <location>
        <begin position="228"/>
        <end position="257"/>
    </location>
</feature>
<accession>A0AAV5BWM0</accession>
<dbReference type="GO" id="GO:0005829">
    <property type="term" value="C:cytosol"/>
    <property type="evidence" value="ECO:0007669"/>
    <property type="project" value="TreeGrafter"/>
</dbReference>
<feature type="compositionally biased region" description="Basic and acidic residues" evidence="1">
    <location>
        <begin position="199"/>
        <end position="215"/>
    </location>
</feature>
<dbReference type="PANTHER" id="PTHR47877">
    <property type="entry name" value="LATE EMBRYOGENESIS ABUNDANT DOMAIN-CONTAINING PROTEIN / LEA DOMAIN-CONTAINING PROTEIN"/>
    <property type="match status" value="1"/>
</dbReference>
<reference evidence="2" key="1">
    <citation type="journal article" date="2018" name="DNA Res.">
        <title>Multiple hybrid de novo genome assembly of finger millet, an orphan allotetraploid crop.</title>
        <authorList>
            <person name="Hatakeyama M."/>
            <person name="Aluri S."/>
            <person name="Balachadran M.T."/>
            <person name="Sivarajan S.R."/>
            <person name="Patrignani A."/>
            <person name="Gruter S."/>
            <person name="Poveda L."/>
            <person name="Shimizu-Inatsugi R."/>
            <person name="Baeten J."/>
            <person name="Francoijs K.J."/>
            <person name="Nataraja K.N."/>
            <person name="Reddy Y.A.N."/>
            <person name="Phadnis S."/>
            <person name="Ravikumar R.L."/>
            <person name="Schlapbach R."/>
            <person name="Sreeman S.M."/>
            <person name="Shimizu K.K."/>
        </authorList>
    </citation>
    <scope>NUCLEOTIDE SEQUENCE</scope>
</reference>
<reference evidence="2" key="2">
    <citation type="submission" date="2021-12" db="EMBL/GenBank/DDBJ databases">
        <title>Resequencing data analysis of finger millet.</title>
        <authorList>
            <person name="Hatakeyama M."/>
            <person name="Aluri S."/>
            <person name="Balachadran M.T."/>
            <person name="Sivarajan S.R."/>
            <person name="Poveda L."/>
            <person name="Shimizu-Inatsugi R."/>
            <person name="Schlapbach R."/>
            <person name="Sreeman S.M."/>
            <person name="Shimizu K.K."/>
        </authorList>
    </citation>
    <scope>NUCLEOTIDE SEQUENCE</scope>
</reference>
<organism evidence="2 3">
    <name type="scientific">Eleusine coracana subsp. coracana</name>
    <dbReference type="NCBI Taxonomy" id="191504"/>
    <lineage>
        <taxon>Eukaryota</taxon>
        <taxon>Viridiplantae</taxon>
        <taxon>Streptophyta</taxon>
        <taxon>Embryophyta</taxon>
        <taxon>Tracheophyta</taxon>
        <taxon>Spermatophyta</taxon>
        <taxon>Magnoliopsida</taxon>
        <taxon>Liliopsida</taxon>
        <taxon>Poales</taxon>
        <taxon>Poaceae</taxon>
        <taxon>PACMAD clade</taxon>
        <taxon>Chloridoideae</taxon>
        <taxon>Cynodonteae</taxon>
        <taxon>Eleusininae</taxon>
        <taxon>Eleusine</taxon>
    </lineage>
</organism>
<dbReference type="PANTHER" id="PTHR47877:SF3">
    <property type="entry name" value="LATE EMBRYOGENESIS ABUNDANT DOMAIN-CONTAINING PROTEIN _ LEA DOMAIN-CONTAINING PROTEIN"/>
    <property type="match status" value="1"/>
</dbReference>
<dbReference type="EMBL" id="BQKI01000003">
    <property type="protein sequence ID" value="GJM90763.1"/>
    <property type="molecule type" value="Genomic_DNA"/>
</dbReference>
<comment type="caution">
    <text evidence="2">The sequence shown here is derived from an EMBL/GenBank/DDBJ whole genome shotgun (WGS) entry which is preliminary data.</text>
</comment>
<dbReference type="GO" id="GO:0009631">
    <property type="term" value="P:cold acclimation"/>
    <property type="evidence" value="ECO:0007669"/>
    <property type="project" value="TreeGrafter"/>
</dbReference>
<name>A0AAV5BWM0_ELECO</name>
<evidence type="ECO:0000313" key="3">
    <source>
        <dbReference type="Proteomes" id="UP001054889"/>
    </source>
</evidence>
<keyword evidence="3" id="KW-1185">Reference proteome</keyword>